<sequence>TKKATPATSRAKEESQASIAQLVGYSAGIGLLTLSHSPAYLYSIFFLAVPVSLGVTAWMLRLTKFELLTLPRLGVVAGGFVQSRKGKEEGGEGGKEQERRGVKTLAEVDEERSTGLFGEFYKKKQDKFLVLAPRVEDILKANAARDVDMDRWDTCVDAFHNEKYLLYPTYSRRSHKPWINIFYDQSASTEDMIRSILHASRLRHDLIQASPSPSSPSLNPATPAHDHDHDLKNMLRDTTRWSHDHFPAFKQQLDEAGWRTDEICFADHGRRVSWRRSDSHQS</sequence>
<dbReference type="Pfam" id="PF24160">
    <property type="entry name" value="UVB_sens_C"/>
    <property type="match status" value="1"/>
</dbReference>
<dbReference type="InterPro" id="IPR055412">
    <property type="entry name" value="UVB_sens_C"/>
</dbReference>
<dbReference type="EMBL" id="SGPM01000101">
    <property type="protein sequence ID" value="THH29927.1"/>
    <property type="molecule type" value="Genomic_DNA"/>
</dbReference>
<name>A0A4S4MWH6_9APHY</name>
<dbReference type="Proteomes" id="UP000308730">
    <property type="component" value="Unassembled WGS sequence"/>
</dbReference>
<dbReference type="AlphaFoldDB" id="A0A4S4MWH6"/>
<organism evidence="4 5">
    <name type="scientific">Antrodiella citrinella</name>
    <dbReference type="NCBI Taxonomy" id="2447956"/>
    <lineage>
        <taxon>Eukaryota</taxon>
        <taxon>Fungi</taxon>
        <taxon>Dikarya</taxon>
        <taxon>Basidiomycota</taxon>
        <taxon>Agaricomycotina</taxon>
        <taxon>Agaricomycetes</taxon>
        <taxon>Polyporales</taxon>
        <taxon>Steccherinaceae</taxon>
        <taxon>Antrodiella</taxon>
    </lineage>
</organism>
<gene>
    <name evidence="4" type="ORF">EUX98_g4277</name>
</gene>
<keyword evidence="5" id="KW-1185">Reference proteome</keyword>
<keyword evidence="2" id="KW-0472">Membrane</keyword>
<keyword evidence="2" id="KW-1133">Transmembrane helix</keyword>
<evidence type="ECO:0000313" key="4">
    <source>
        <dbReference type="EMBL" id="THH29927.1"/>
    </source>
</evidence>
<dbReference type="OrthoDB" id="19606at2759"/>
<evidence type="ECO:0000256" key="1">
    <source>
        <dbReference type="SAM" id="MobiDB-lite"/>
    </source>
</evidence>
<evidence type="ECO:0000259" key="3">
    <source>
        <dbReference type="Pfam" id="PF24160"/>
    </source>
</evidence>
<dbReference type="PANTHER" id="PTHR12770:SF31">
    <property type="entry name" value="RUS FAMILY MEMBER 1"/>
    <property type="match status" value="1"/>
</dbReference>
<accession>A0A4S4MWH6</accession>
<protein>
    <recommendedName>
        <fullName evidence="3">Root UVB sensitive protein C-terminal domain-containing protein</fullName>
    </recommendedName>
</protein>
<keyword evidence="2" id="KW-0812">Transmembrane</keyword>
<evidence type="ECO:0000313" key="5">
    <source>
        <dbReference type="Proteomes" id="UP000308730"/>
    </source>
</evidence>
<feature type="domain" description="Root UVB sensitive protein C-terminal" evidence="3">
    <location>
        <begin position="161"/>
        <end position="272"/>
    </location>
</feature>
<feature type="non-terminal residue" evidence="4">
    <location>
        <position position="1"/>
    </location>
</feature>
<dbReference type="PANTHER" id="PTHR12770">
    <property type="entry name" value="RUS1 FAMILY PROTEIN C16ORF58"/>
    <property type="match status" value="1"/>
</dbReference>
<comment type="caution">
    <text evidence="4">The sequence shown here is derived from an EMBL/GenBank/DDBJ whole genome shotgun (WGS) entry which is preliminary data.</text>
</comment>
<feature type="region of interest" description="Disordered" evidence="1">
    <location>
        <begin position="208"/>
        <end position="229"/>
    </location>
</feature>
<proteinExistence type="predicted"/>
<evidence type="ECO:0000256" key="2">
    <source>
        <dbReference type="SAM" id="Phobius"/>
    </source>
</evidence>
<feature type="transmembrane region" description="Helical" evidence="2">
    <location>
        <begin position="39"/>
        <end position="60"/>
    </location>
</feature>
<dbReference type="InterPro" id="IPR006968">
    <property type="entry name" value="RUS_fam"/>
</dbReference>
<reference evidence="4 5" key="1">
    <citation type="submission" date="2019-02" db="EMBL/GenBank/DDBJ databases">
        <title>Genome sequencing of the rare red list fungi Antrodiella citrinella (Flaviporus citrinellus).</title>
        <authorList>
            <person name="Buettner E."/>
            <person name="Kellner H."/>
        </authorList>
    </citation>
    <scope>NUCLEOTIDE SEQUENCE [LARGE SCALE GENOMIC DNA]</scope>
    <source>
        <strain evidence="4 5">DSM 108506</strain>
    </source>
</reference>